<gene>
    <name evidence="3" type="ORF">AOQ84DRAFT_51445</name>
</gene>
<dbReference type="AlphaFoldDB" id="A0A8E2F0H5"/>
<keyword evidence="1" id="KW-1133">Transmembrane helix</keyword>
<evidence type="ECO:0000256" key="2">
    <source>
        <dbReference type="SAM" id="SignalP"/>
    </source>
</evidence>
<evidence type="ECO:0000256" key="1">
    <source>
        <dbReference type="SAM" id="Phobius"/>
    </source>
</evidence>
<protein>
    <submittedName>
        <fullName evidence="3">Uncharacterized protein</fullName>
    </submittedName>
</protein>
<dbReference type="Proteomes" id="UP000250140">
    <property type="component" value="Unassembled WGS sequence"/>
</dbReference>
<feature type="signal peptide" evidence="2">
    <location>
        <begin position="1"/>
        <end position="18"/>
    </location>
</feature>
<feature type="transmembrane region" description="Helical" evidence="1">
    <location>
        <begin position="80"/>
        <end position="99"/>
    </location>
</feature>
<keyword evidence="4" id="KW-1185">Reference proteome</keyword>
<sequence length="103" mass="11945">MRSIWWLCLLGIPATSFALVIPDHHRIPSDIARHIRETYEKVYYIIWRIGVQVVSAIQLSRSCITLFRAPHATSIQLSSLKTYHMAFPTLLFCIVTVAFEWDL</sequence>
<evidence type="ECO:0000313" key="3">
    <source>
        <dbReference type="EMBL" id="OCL07886.1"/>
    </source>
</evidence>
<dbReference type="EMBL" id="KV749771">
    <property type="protein sequence ID" value="OCL07886.1"/>
    <property type="molecule type" value="Genomic_DNA"/>
</dbReference>
<evidence type="ECO:0000313" key="4">
    <source>
        <dbReference type="Proteomes" id="UP000250140"/>
    </source>
</evidence>
<reference evidence="3 4" key="1">
    <citation type="journal article" date="2016" name="Nat. Commun.">
        <title>Ectomycorrhizal ecology is imprinted in the genome of the dominant symbiotic fungus Cenococcum geophilum.</title>
        <authorList>
            <consortium name="DOE Joint Genome Institute"/>
            <person name="Peter M."/>
            <person name="Kohler A."/>
            <person name="Ohm R.A."/>
            <person name="Kuo A."/>
            <person name="Krutzmann J."/>
            <person name="Morin E."/>
            <person name="Arend M."/>
            <person name="Barry K.W."/>
            <person name="Binder M."/>
            <person name="Choi C."/>
            <person name="Clum A."/>
            <person name="Copeland A."/>
            <person name="Grisel N."/>
            <person name="Haridas S."/>
            <person name="Kipfer T."/>
            <person name="LaButti K."/>
            <person name="Lindquist E."/>
            <person name="Lipzen A."/>
            <person name="Maire R."/>
            <person name="Meier B."/>
            <person name="Mihaltcheva S."/>
            <person name="Molinier V."/>
            <person name="Murat C."/>
            <person name="Poggeler S."/>
            <person name="Quandt C.A."/>
            <person name="Sperisen C."/>
            <person name="Tritt A."/>
            <person name="Tisserant E."/>
            <person name="Crous P.W."/>
            <person name="Henrissat B."/>
            <person name="Nehls U."/>
            <person name="Egli S."/>
            <person name="Spatafora J.W."/>
            <person name="Grigoriev I.V."/>
            <person name="Martin F.M."/>
        </authorList>
    </citation>
    <scope>NUCLEOTIDE SEQUENCE [LARGE SCALE GENOMIC DNA]</scope>
    <source>
        <strain evidence="3 4">CBS 207.34</strain>
    </source>
</reference>
<keyword evidence="2" id="KW-0732">Signal</keyword>
<name>A0A8E2F0H5_9PEZI</name>
<accession>A0A8E2F0H5</accession>
<feature type="transmembrane region" description="Helical" evidence="1">
    <location>
        <begin position="42"/>
        <end position="59"/>
    </location>
</feature>
<proteinExistence type="predicted"/>
<keyword evidence="1" id="KW-0472">Membrane</keyword>
<organism evidence="3 4">
    <name type="scientific">Glonium stellatum</name>
    <dbReference type="NCBI Taxonomy" id="574774"/>
    <lineage>
        <taxon>Eukaryota</taxon>
        <taxon>Fungi</taxon>
        <taxon>Dikarya</taxon>
        <taxon>Ascomycota</taxon>
        <taxon>Pezizomycotina</taxon>
        <taxon>Dothideomycetes</taxon>
        <taxon>Pleosporomycetidae</taxon>
        <taxon>Gloniales</taxon>
        <taxon>Gloniaceae</taxon>
        <taxon>Glonium</taxon>
    </lineage>
</organism>
<keyword evidence="1" id="KW-0812">Transmembrane</keyword>
<feature type="chain" id="PRO_5034439084" evidence="2">
    <location>
        <begin position="19"/>
        <end position="103"/>
    </location>
</feature>